<dbReference type="NCBIfam" id="NF002649">
    <property type="entry name" value="PRK02318.2-1"/>
    <property type="match status" value="1"/>
</dbReference>
<dbReference type="Proteomes" id="UP001174196">
    <property type="component" value="Unassembled WGS sequence"/>
</dbReference>
<reference evidence="10" key="1">
    <citation type="submission" date="2022-08" db="EMBL/GenBank/DDBJ databases">
        <title>Polycladomyces zharkentsis sp. nov., a novel thermophilic CMC and starch-degrading bacterium isolated from a geothermal spring in Kazakhstan.</title>
        <authorList>
            <person name="Mashzhan A."/>
            <person name="Kistaubaeva A."/>
            <person name="Javier-Lopez R."/>
            <person name="Birkeland N.-K."/>
        </authorList>
    </citation>
    <scope>NUCLEOTIDE SEQUENCE</scope>
    <source>
        <strain evidence="10">KSR 13</strain>
    </source>
</reference>
<dbReference type="NCBIfam" id="NF002647">
    <property type="entry name" value="PRK02318.1-3"/>
    <property type="match status" value="1"/>
</dbReference>
<evidence type="ECO:0000256" key="1">
    <source>
        <dbReference type="ARBA" id="ARBA00006541"/>
    </source>
</evidence>
<evidence type="ECO:0000259" key="8">
    <source>
        <dbReference type="Pfam" id="PF01232"/>
    </source>
</evidence>
<feature type="domain" description="Mannitol dehydrogenase N-terminal" evidence="8">
    <location>
        <begin position="2"/>
        <end position="195"/>
    </location>
</feature>
<name>A0ABT8IKR8_9BACL</name>
<evidence type="ECO:0000259" key="9">
    <source>
        <dbReference type="Pfam" id="PF08125"/>
    </source>
</evidence>
<dbReference type="NCBIfam" id="NF002652">
    <property type="entry name" value="PRK02318.2-5"/>
    <property type="match status" value="1"/>
</dbReference>
<dbReference type="RefSeq" id="WP_301237861.1">
    <property type="nucleotide sequence ID" value="NZ_JANRHH010000020.1"/>
</dbReference>
<evidence type="ECO:0000313" key="10">
    <source>
        <dbReference type="EMBL" id="MDN4593146.1"/>
    </source>
</evidence>
<evidence type="ECO:0000256" key="2">
    <source>
        <dbReference type="ARBA" id="ARBA00012939"/>
    </source>
</evidence>
<feature type="domain" description="Mannitol dehydrogenase C-terminal" evidence="9">
    <location>
        <begin position="203"/>
        <end position="371"/>
    </location>
</feature>
<organism evidence="10 11">
    <name type="scientific">Polycladomyces subterraneus</name>
    <dbReference type="NCBI Taxonomy" id="1016997"/>
    <lineage>
        <taxon>Bacteria</taxon>
        <taxon>Bacillati</taxon>
        <taxon>Bacillota</taxon>
        <taxon>Bacilli</taxon>
        <taxon>Bacillales</taxon>
        <taxon>Thermoactinomycetaceae</taxon>
        <taxon>Polycladomyces</taxon>
    </lineage>
</organism>
<dbReference type="Pfam" id="PF01232">
    <property type="entry name" value="Mannitol_dh"/>
    <property type="match status" value="1"/>
</dbReference>
<comment type="similarity">
    <text evidence="1 7">Belongs to the mannitol dehydrogenase family.</text>
</comment>
<dbReference type="GO" id="GO:0008926">
    <property type="term" value="F:mannitol-1-phosphate 5-dehydrogenase activity"/>
    <property type="evidence" value="ECO:0007669"/>
    <property type="project" value="UniProtKB-EC"/>
</dbReference>
<protein>
    <recommendedName>
        <fullName evidence="3 7">Mannitol-1-phosphate 5-dehydrogenase</fullName>
        <ecNumber evidence="2 7">1.1.1.17</ecNumber>
    </recommendedName>
</protein>
<dbReference type="SUPFAM" id="SSF51735">
    <property type="entry name" value="NAD(P)-binding Rossmann-fold domains"/>
    <property type="match status" value="1"/>
</dbReference>
<dbReference type="SUPFAM" id="SSF48179">
    <property type="entry name" value="6-phosphogluconate dehydrogenase C-terminal domain-like"/>
    <property type="match status" value="1"/>
</dbReference>
<dbReference type="InterPro" id="IPR013118">
    <property type="entry name" value="Mannitol_DH_C"/>
</dbReference>
<sequence length="396" mass="43857">MLAVHFGAGNIGRGFIGALLAQSGYEVCFIDINDELVEALNQKRSYRLVQAGEPREELEIENVWAINSQTDREKVVAMIARADLVTTAVGPNVLPLIASLIAEGLQKRIRETEKPLNVIACENMIAASSLLRENVYKHVTEQEKVLFSQRFGFPDAAVDCIVPNQTHDDPLTVAVEPYHEWIVDGTKVKGEQPPVRGMTCVDDLTPYLERKLYTVNTGHAITAYLGFACGYSTIKEAIDDPFIREIVQKALNETGSLLIDKYGFDPEAHAAYITKIIGRFQNPYISDDVTRVARSPIRKLGANDRLVGPARQLLTQGKKPENLAIGIAAALAYDYEGDEEAVRLQQTIAHKGIEGALSEYAGLSREEELVQLVLGQGRWLKEVLPSHRRAAERNTH</sequence>
<comment type="caution">
    <text evidence="10">The sequence shown here is derived from an EMBL/GenBank/DDBJ whole genome shotgun (WGS) entry which is preliminary data.</text>
</comment>
<dbReference type="InterPro" id="IPR000669">
    <property type="entry name" value="Mannitol_DH"/>
</dbReference>
<dbReference type="Gene3D" id="3.40.50.720">
    <property type="entry name" value="NAD(P)-binding Rossmann-like Domain"/>
    <property type="match status" value="1"/>
</dbReference>
<comment type="catalytic activity">
    <reaction evidence="6 7">
        <text>D-mannitol 1-phosphate + NAD(+) = beta-D-fructose 6-phosphate + NADH + H(+)</text>
        <dbReference type="Rhea" id="RHEA:19661"/>
        <dbReference type="ChEBI" id="CHEBI:15378"/>
        <dbReference type="ChEBI" id="CHEBI:57540"/>
        <dbReference type="ChEBI" id="CHEBI:57634"/>
        <dbReference type="ChEBI" id="CHEBI:57945"/>
        <dbReference type="ChEBI" id="CHEBI:61381"/>
        <dbReference type="EC" id="1.1.1.17"/>
    </reaction>
</comment>
<dbReference type="Pfam" id="PF08125">
    <property type="entry name" value="Mannitol_dh_C"/>
    <property type="match status" value="1"/>
</dbReference>
<accession>A0ABT8IKR8</accession>
<gene>
    <name evidence="7" type="primary">mtlD</name>
    <name evidence="10" type="ORF">NWF35_04395</name>
</gene>
<dbReference type="InterPro" id="IPR013131">
    <property type="entry name" value="Mannitol_DH_N"/>
</dbReference>
<keyword evidence="5 7" id="KW-0520">NAD</keyword>
<dbReference type="EMBL" id="JANRHH010000020">
    <property type="protein sequence ID" value="MDN4593146.1"/>
    <property type="molecule type" value="Genomic_DNA"/>
</dbReference>
<dbReference type="HAMAP" id="MF_00196">
    <property type="entry name" value="Mannitol_dehydrog"/>
    <property type="match status" value="1"/>
</dbReference>
<evidence type="ECO:0000256" key="3">
    <source>
        <dbReference type="ARBA" id="ARBA00016219"/>
    </source>
</evidence>
<evidence type="ECO:0000256" key="6">
    <source>
        <dbReference type="ARBA" id="ARBA00048615"/>
    </source>
</evidence>
<dbReference type="EC" id="1.1.1.17" evidence="2 7"/>
<keyword evidence="11" id="KW-1185">Reference proteome</keyword>
<evidence type="ECO:0000256" key="5">
    <source>
        <dbReference type="ARBA" id="ARBA00023027"/>
    </source>
</evidence>
<dbReference type="PANTHER" id="PTHR30524:SF0">
    <property type="entry name" value="ALTRONATE OXIDOREDUCTASE-RELATED"/>
    <property type="match status" value="1"/>
</dbReference>
<proteinExistence type="inferred from homology"/>
<evidence type="ECO:0000313" key="11">
    <source>
        <dbReference type="Proteomes" id="UP001174196"/>
    </source>
</evidence>
<dbReference type="NCBIfam" id="NF002646">
    <property type="entry name" value="PRK02318.1-2"/>
    <property type="match status" value="1"/>
</dbReference>
<dbReference type="InterPro" id="IPR023028">
    <property type="entry name" value="Mannitol_1_phos_5_DH"/>
</dbReference>
<dbReference type="InterPro" id="IPR008927">
    <property type="entry name" value="6-PGluconate_DH-like_C_sf"/>
</dbReference>
<dbReference type="InterPro" id="IPR013328">
    <property type="entry name" value="6PGD_dom2"/>
</dbReference>
<keyword evidence="4 7" id="KW-0560">Oxidoreductase</keyword>
<dbReference type="PANTHER" id="PTHR30524">
    <property type="entry name" value="MANNITOL-1-PHOSPHATE 5-DEHYDROGENASE"/>
    <property type="match status" value="1"/>
</dbReference>
<dbReference type="Gene3D" id="1.10.1040.10">
    <property type="entry name" value="N-(1-d-carboxylethyl)-l-norvaline Dehydrogenase, domain 2"/>
    <property type="match status" value="1"/>
</dbReference>
<dbReference type="InterPro" id="IPR036291">
    <property type="entry name" value="NAD(P)-bd_dom_sf"/>
</dbReference>
<evidence type="ECO:0000256" key="4">
    <source>
        <dbReference type="ARBA" id="ARBA00023002"/>
    </source>
</evidence>
<evidence type="ECO:0000256" key="7">
    <source>
        <dbReference type="HAMAP-Rule" id="MF_00196"/>
    </source>
</evidence>
<dbReference type="PRINTS" id="PR00084">
    <property type="entry name" value="MTLDHDRGNASE"/>
</dbReference>
<feature type="binding site" evidence="7">
    <location>
        <begin position="3"/>
        <end position="14"/>
    </location>
    <ligand>
        <name>NAD(+)</name>
        <dbReference type="ChEBI" id="CHEBI:57540"/>
    </ligand>
</feature>